<dbReference type="AlphaFoldDB" id="A0A6P1BZM1"/>
<dbReference type="SUPFAM" id="SSF46689">
    <property type="entry name" value="Homeodomain-like"/>
    <property type="match status" value="1"/>
</dbReference>
<dbReference type="EMBL" id="VKHP01000531">
    <property type="protein sequence ID" value="NEV02953.1"/>
    <property type="molecule type" value="Genomic_DNA"/>
</dbReference>
<keyword evidence="3" id="KW-1185">Reference proteome</keyword>
<evidence type="ECO:0000259" key="1">
    <source>
        <dbReference type="Pfam" id="PF13358"/>
    </source>
</evidence>
<proteinExistence type="predicted"/>
<feature type="non-terminal residue" evidence="2">
    <location>
        <position position="278"/>
    </location>
</feature>
<evidence type="ECO:0000313" key="2">
    <source>
        <dbReference type="EMBL" id="NEV02953.1"/>
    </source>
</evidence>
<gene>
    <name evidence="2" type="ORF">FNJ47_46725</name>
</gene>
<dbReference type="InterPro" id="IPR009057">
    <property type="entry name" value="Homeodomain-like_sf"/>
</dbReference>
<feature type="non-terminal residue" evidence="2">
    <location>
        <position position="1"/>
    </location>
</feature>
<dbReference type="InterPro" id="IPR038717">
    <property type="entry name" value="Tc1-like_DDE_dom"/>
</dbReference>
<feature type="domain" description="Tc1-like transposase DDE" evidence="1">
    <location>
        <begin position="171"/>
        <end position="274"/>
    </location>
</feature>
<dbReference type="RefSeq" id="WP_163163473.1">
    <property type="nucleotide sequence ID" value="NZ_VKHP01000531.1"/>
</dbReference>
<dbReference type="Proteomes" id="UP000468531">
    <property type="component" value="Unassembled WGS sequence"/>
</dbReference>
<comment type="caution">
    <text evidence="2">The sequence shown here is derived from an EMBL/GenBank/DDBJ whole genome shotgun (WGS) entry which is preliminary data.</text>
</comment>
<dbReference type="InterPro" id="IPR047655">
    <property type="entry name" value="Transpos_IS630-like"/>
</dbReference>
<dbReference type="NCBIfam" id="NF033545">
    <property type="entry name" value="transpos_IS630"/>
    <property type="match status" value="1"/>
</dbReference>
<protein>
    <submittedName>
        <fullName evidence="2">IS630 family transposase</fullName>
    </submittedName>
</protein>
<sequence length="278" mass="31360">TGRPKATLTISSDERTQLTAITRSRSLPAALTLRAKIVLACEREPSNVIVATRLGVGPHTIGKWRNRFIADRIEGLYDEMRTGRPRTVEDEAVAEMITKTLAQPKAATHWSVRAIAKETGIAKSTVHRLFQLFGLQLHRTRSFKLSTDPFFVEKLRDVVGLYLNPPDKAVVLCVDEKSQIQALERTQPMLPMGFGYIEGVTHDYERHGTTTLFAALNVLDGAIIAQCKPRHRHQEFLAFLRHSEANVPPQLDIHLVVDNYATHKHPKVRTWLARRPRG</sequence>
<accession>A0A6P1BZM1</accession>
<reference evidence="2 3" key="1">
    <citation type="journal article" date="2020" name="Arch. Microbiol.">
        <title>Bradyrhizobium uaiense sp. nov., a new highly efficient cowpea symbiont.</title>
        <authorList>
            <person name="Cabral Michel D."/>
            <person name="Azarias Guimaraes A."/>
            <person name="Martins da Costa E."/>
            <person name="Soares de Carvalho T."/>
            <person name="Balsanelli E."/>
            <person name="Willems A."/>
            <person name="Maltempi de Souza E."/>
            <person name="de Souza Moreira F.M."/>
        </authorList>
    </citation>
    <scope>NUCLEOTIDE SEQUENCE [LARGE SCALE GENOMIC DNA]</scope>
    <source>
        <strain evidence="2 3">UFLA 03-164</strain>
    </source>
</reference>
<name>A0A6P1BZM1_9BRAD</name>
<dbReference type="Pfam" id="PF13565">
    <property type="entry name" value="HTH_32"/>
    <property type="match status" value="1"/>
</dbReference>
<evidence type="ECO:0000313" key="3">
    <source>
        <dbReference type="Proteomes" id="UP000468531"/>
    </source>
</evidence>
<dbReference type="Pfam" id="PF13358">
    <property type="entry name" value="DDE_3"/>
    <property type="match status" value="1"/>
</dbReference>
<organism evidence="2 3">
    <name type="scientific">Bradyrhizobium uaiense</name>
    <dbReference type="NCBI Taxonomy" id="2594946"/>
    <lineage>
        <taxon>Bacteria</taxon>
        <taxon>Pseudomonadati</taxon>
        <taxon>Pseudomonadota</taxon>
        <taxon>Alphaproteobacteria</taxon>
        <taxon>Hyphomicrobiales</taxon>
        <taxon>Nitrobacteraceae</taxon>
        <taxon>Bradyrhizobium</taxon>
    </lineage>
</organism>